<dbReference type="Pfam" id="PF04245">
    <property type="entry name" value="NA37"/>
    <property type="match status" value="1"/>
</dbReference>
<keyword evidence="5" id="KW-1185">Reference proteome</keyword>
<dbReference type="EMBL" id="APRL01000013">
    <property type="protein sequence ID" value="ENW93045.1"/>
    <property type="molecule type" value="Genomic_DNA"/>
</dbReference>
<comment type="caution">
    <text evidence="4">The sequence shown here is derived from an EMBL/GenBank/DDBJ whole genome shotgun (WGS) entry which is preliminary data.</text>
</comment>
<evidence type="ECO:0000256" key="1">
    <source>
        <dbReference type="ARBA" id="ARBA00004453"/>
    </source>
</evidence>
<protein>
    <recommendedName>
        <fullName evidence="6">Nucleoid-associated protein</fullName>
    </recommendedName>
</protein>
<accession>N9MIE9</accession>
<dbReference type="OrthoDB" id="7540719at2"/>
<comment type="similarity">
    <text evidence="2">Belongs to the YejK family.</text>
</comment>
<evidence type="ECO:0000256" key="2">
    <source>
        <dbReference type="ARBA" id="ARBA00009035"/>
    </source>
</evidence>
<proteinExistence type="inferred from homology"/>
<dbReference type="HOGENOM" id="CLU_063050_0_0_6"/>
<evidence type="ECO:0000256" key="3">
    <source>
        <dbReference type="ARBA" id="ARBA00022490"/>
    </source>
</evidence>
<dbReference type="eggNOG" id="COG3081">
    <property type="taxonomic scope" value="Bacteria"/>
</dbReference>
<gene>
    <name evidence="4" type="ORF">F904_02988</name>
</gene>
<evidence type="ECO:0000313" key="4">
    <source>
        <dbReference type="EMBL" id="ENW93045.1"/>
    </source>
</evidence>
<dbReference type="PANTHER" id="PTHR38772:SF1">
    <property type="entry name" value="NUCLEOID-ASSOCIATED PROTEIN YEJK"/>
    <property type="match status" value="1"/>
</dbReference>
<dbReference type="GO" id="GO:0003690">
    <property type="term" value="F:double-stranded DNA binding"/>
    <property type="evidence" value="ECO:0007669"/>
    <property type="project" value="TreeGrafter"/>
</dbReference>
<comment type="subcellular location">
    <subcellularLocation>
        <location evidence="1">Cytoplasm</location>
        <location evidence="1">Nucleoid</location>
    </subcellularLocation>
</comment>
<dbReference type="Proteomes" id="UP000013261">
    <property type="component" value="Unassembled WGS sequence"/>
</dbReference>
<evidence type="ECO:0000313" key="5">
    <source>
        <dbReference type="Proteomes" id="UP000013261"/>
    </source>
</evidence>
<dbReference type="RefSeq" id="WP_005190839.1">
    <property type="nucleotide sequence ID" value="NZ_KB850050.1"/>
</dbReference>
<evidence type="ECO:0008006" key="6">
    <source>
        <dbReference type="Google" id="ProtNLM"/>
    </source>
</evidence>
<dbReference type="PATRIC" id="fig|1217703.3.peg.2899"/>
<sequence>MSCEIIAFIVHKMVPAQQPRLIAEFGGDVLEHNESIQSLMDTLNQRYVTQGGRTFGQFSADQTNYPISQHLDNQDILNKPENFYNLSKDILNHLVVKASATSATGGWVLMCLYKHNAEQILAVAVVNEITGASIDNSFRVQPTIYIDLAKLRHAGRINLTKWKSGQTGYVNFIKAVRESTYFKEFLGCDTTNSSVIETDKVITAINAYCDSKGLLYEARQQITSRAHDFLKSASKTNTQVHLAHLANHLVPEHTEELTAFLVSDEYQINDDFIPDGRTLKKLIELGTKSRLWNVKINREAFQNGAEYDIETNMLKIPVTDAEERELFRKEVEGIEDHDDD</sequence>
<reference evidence="4 5" key="1">
    <citation type="submission" date="2013-02" db="EMBL/GenBank/DDBJ databases">
        <title>The Genome Sequence of Acinetobacter sp. ANC 4105.</title>
        <authorList>
            <consortium name="The Broad Institute Genome Sequencing Platform"/>
            <consortium name="The Broad Institute Genome Sequencing Center for Infectious Disease"/>
            <person name="Cerqueira G."/>
            <person name="Feldgarden M."/>
            <person name="Courvalin P."/>
            <person name="Perichon B."/>
            <person name="Grillot-Courvalin C."/>
            <person name="Clermont D."/>
            <person name="Rocha E."/>
            <person name="Yoon E.-J."/>
            <person name="Nemec A."/>
            <person name="Walker B."/>
            <person name="Young S.K."/>
            <person name="Zeng Q."/>
            <person name="Gargeya S."/>
            <person name="Fitzgerald M."/>
            <person name="Haas B."/>
            <person name="Abouelleil A."/>
            <person name="Alvarado L."/>
            <person name="Arachchi H.M."/>
            <person name="Berlin A.M."/>
            <person name="Chapman S.B."/>
            <person name="Dewar J."/>
            <person name="Goldberg J."/>
            <person name="Griggs A."/>
            <person name="Gujja S."/>
            <person name="Hansen M."/>
            <person name="Howarth C."/>
            <person name="Imamovic A."/>
            <person name="Larimer J."/>
            <person name="McCowan C."/>
            <person name="Murphy C."/>
            <person name="Neiman D."/>
            <person name="Pearson M."/>
            <person name="Priest M."/>
            <person name="Roberts A."/>
            <person name="Saif S."/>
            <person name="Shea T."/>
            <person name="Sisk P."/>
            <person name="Sykes S."/>
            <person name="Wortman J."/>
            <person name="Nusbaum C."/>
            <person name="Birren B."/>
        </authorList>
    </citation>
    <scope>NUCLEOTIDE SEQUENCE [LARGE SCALE GENOMIC DNA]</scope>
    <source>
        <strain evidence="4 5">ANC 4105</strain>
    </source>
</reference>
<keyword evidence="3" id="KW-0963">Cytoplasm</keyword>
<dbReference type="GO" id="GO:0043590">
    <property type="term" value="C:bacterial nucleoid"/>
    <property type="evidence" value="ECO:0007669"/>
    <property type="project" value="TreeGrafter"/>
</dbReference>
<dbReference type="AlphaFoldDB" id="N9MIE9"/>
<name>N9MIE9_9GAMM</name>
<dbReference type="InterPro" id="IPR007358">
    <property type="entry name" value="Nucleoid_associated_NdpA"/>
</dbReference>
<dbReference type="PANTHER" id="PTHR38772">
    <property type="match status" value="1"/>
</dbReference>
<dbReference type="GO" id="GO:0003727">
    <property type="term" value="F:single-stranded RNA binding"/>
    <property type="evidence" value="ECO:0007669"/>
    <property type="project" value="TreeGrafter"/>
</dbReference>
<organism evidence="4 5">
    <name type="scientific">Acinetobacter dispersus</name>
    <dbReference type="NCBI Taxonomy" id="70348"/>
    <lineage>
        <taxon>Bacteria</taxon>
        <taxon>Pseudomonadati</taxon>
        <taxon>Pseudomonadota</taxon>
        <taxon>Gammaproteobacteria</taxon>
        <taxon>Moraxellales</taxon>
        <taxon>Moraxellaceae</taxon>
        <taxon>Acinetobacter</taxon>
    </lineage>
</organism>